<feature type="region of interest" description="Disordered" evidence="1">
    <location>
        <begin position="75"/>
        <end position="96"/>
    </location>
</feature>
<comment type="caution">
    <text evidence="2">The sequence shown here is derived from an EMBL/GenBank/DDBJ whole genome shotgun (WGS) entry which is preliminary data.</text>
</comment>
<keyword evidence="3" id="KW-1185">Reference proteome</keyword>
<evidence type="ECO:0008006" key="4">
    <source>
        <dbReference type="Google" id="ProtNLM"/>
    </source>
</evidence>
<reference evidence="2 3" key="1">
    <citation type="journal article" date="2021" name="BMC Biol.">
        <title>Horizontally acquired antibacterial genes associated with adaptive radiation of ladybird beetles.</title>
        <authorList>
            <person name="Li H.S."/>
            <person name="Tang X.F."/>
            <person name="Huang Y.H."/>
            <person name="Xu Z.Y."/>
            <person name="Chen M.L."/>
            <person name="Du X.Y."/>
            <person name="Qiu B.Y."/>
            <person name="Chen P.T."/>
            <person name="Zhang W."/>
            <person name="Slipinski A."/>
            <person name="Escalona H.E."/>
            <person name="Waterhouse R.M."/>
            <person name="Zwick A."/>
            <person name="Pang H."/>
        </authorList>
    </citation>
    <scope>NUCLEOTIDE SEQUENCE [LARGE SCALE GENOMIC DNA]</scope>
    <source>
        <strain evidence="2">SYSU2018</strain>
    </source>
</reference>
<evidence type="ECO:0000256" key="1">
    <source>
        <dbReference type="SAM" id="MobiDB-lite"/>
    </source>
</evidence>
<protein>
    <recommendedName>
        <fullName evidence="4">PiggyBac transposable element-derived protein domain-containing protein</fullName>
    </recommendedName>
</protein>
<dbReference type="Proteomes" id="UP001516400">
    <property type="component" value="Unassembled WGS sequence"/>
</dbReference>
<dbReference type="EMBL" id="JABFTP020000144">
    <property type="protein sequence ID" value="KAL3282045.1"/>
    <property type="molecule type" value="Genomic_DNA"/>
</dbReference>
<proteinExistence type="predicted"/>
<evidence type="ECO:0000313" key="2">
    <source>
        <dbReference type="EMBL" id="KAL3282045.1"/>
    </source>
</evidence>
<gene>
    <name evidence="2" type="ORF">HHI36_005247</name>
</gene>
<accession>A0ABD2NTR8</accession>
<evidence type="ECO:0000313" key="3">
    <source>
        <dbReference type="Proteomes" id="UP001516400"/>
    </source>
</evidence>
<organism evidence="2 3">
    <name type="scientific">Cryptolaemus montrouzieri</name>
    <dbReference type="NCBI Taxonomy" id="559131"/>
    <lineage>
        <taxon>Eukaryota</taxon>
        <taxon>Metazoa</taxon>
        <taxon>Ecdysozoa</taxon>
        <taxon>Arthropoda</taxon>
        <taxon>Hexapoda</taxon>
        <taxon>Insecta</taxon>
        <taxon>Pterygota</taxon>
        <taxon>Neoptera</taxon>
        <taxon>Endopterygota</taxon>
        <taxon>Coleoptera</taxon>
        <taxon>Polyphaga</taxon>
        <taxon>Cucujiformia</taxon>
        <taxon>Coccinelloidea</taxon>
        <taxon>Coccinellidae</taxon>
        <taxon>Scymninae</taxon>
        <taxon>Scymnini</taxon>
        <taxon>Cryptolaemus</taxon>
    </lineage>
</organism>
<sequence>MAHRQSFSLQNHYFQLEEAVNSIIAEEDDNAYDFLIVPPDPGAIIDEEEGLEDDLVTQAFPRDVPGTVEVVRRRRLSSDGDSSDDEPLSTYASTSKRPRMSEAAIVASGNPIWRKTLPIYSTPHEVNNAIEERLNNGPVILFEKLFDQQICNLIVEQSLLYAGKTIGMAFNLT</sequence>
<dbReference type="AlphaFoldDB" id="A0ABD2NTR8"/>
<name>A0ABD2NTR8_9CUCU</name>